<dbReference type="RefSeq" id="WP_047690181.1">
    <property type="nucleotide sequence ID" value="NZ_JAAVUN010000002.1"/>
</dbReference>
<name>A0A846U4Z7_9MICC</name>
<dbReference type="AlphaFoldDB" id="A0A846U4Z7"/>
<evidence type="ECO:0000313" key="3">
    <source>
        <dbReference type="Proteomes" id="UP000521379"/>
    </source>
</evidence>
<feature type="coiled-coil region" evidence="1">
    <location>
        <begin position="2"/>
        <end position="33"/>
    </location>
</feature>
<comment type="caution">
    <text evidence="2">The sequence shown here is derived from an EMBL/GenBank/DDBJ whole genome shotgun (WGS) entry which is preliminary data.</text>
</comment>
<proteinExistence type="predicted"/>
<protein>
    <submittedName>
        <fullName evidence="2">Uncharacterized protein</fullName>
    </submittedName>
</protein>
<keyword evidence="1" id="KW-0175">Coiled coil</keyword>
<reference evidence="2 3" key="1">
    <citation type="submission" date="2020-02" db="EMBL/GenBank/DDBJ databases">
        <authorList>
            <person name="Sun Q."/>
        </authorList>
    </citation>
    <scope>NUCLEOTIDE SEQUENCE [LARGE SCALE GENOMIC DNA]</scope>
    <source>
        <strain evidence="2 3">YIM 13062</strain>
    </source>
</reference>
<keyword evidence="3" id="KW-1185">Reference proteome</keyword>
<organism evidence="2 3">
    <name type="scientific">Kocuria subflava</name>
    <dbReference type="NCBI Taxonomy" id="1736139"/>
    <lineage>
        <taxon>Bacteria</taxon>
        <taxon>Bacillati</taxon>
        <taxon>Actinomycetota</taxon>
        <taxon>Actinomycetes</taxon>
        <taxon>Micrococcales</taxon>
        <taxon>Micrococcaceae</taxon>
        <taxon>Kocuria</taxon>
    </lineage>
</organism>
<accession>A0A846U4Z7</accession>
<dbReference type="Proteomes" id="UP000521379">
    <property type="component" value="Unassembled WGS sequence"/>
</dbReference>
<sequence>MNANTESELQNLLAQAEAEIRQLRAEIAARQQSDVDRVIRDLPEDLSAAQGKWSDLKGLLQALARDQSRDDGE</sequence>
<dbReference type="EMBL" id="JAAVUN010000002">
    <property type="protein sequence ID" value="NKE08796.1"/>
    <property type="molecule type" value="Genomic_DNA"/>
</dbReference>
<evidence type="ECO:0000256" key="1">
    <source>
        <dbReference type="SAM" id="Coils"/>
    </source>
</evidence>
<evidence type="ECO:0000313" key="2">
    <source>
        <dbReference type="EMBL" id="NKE08796.1"/>
    </source>
</evidence>
<gene>
    <name evidence="2" type="ORF">GTW58_02300</name>
</gene>